<evidence type="ECO:0000256" key="1">
    <source>
        <dbReference type="ARBA" id="ARBA00010331"/>
    </source>
</evidence>
<dbReference type="PANTHER" id="PTHR12112:SF39">
    <property type="entry name" value="EG:152A3.5 PROTEIN (FBGN0003116_PN PROTEIN)"/>
    <property type="match status" value="1"/>
</dbReference>
<dbReference type="EnsemblMetazoa" id="MDOA002521-RA">
    <property type="protein sequence ID" value="MDOA002521-PA"/>
    <property type="gene ID" value="MDOA002521"/>
</dbReference>
<dbReference type="SMART" id="SM01131">
    <property type="entry name" value="DHHA2"/>
    <property type="match status" value="1"/>
</dbReference>
<dbReference type="STRING" id="7370.A0A1I8M963"/>
<proteinExistence type="inferred from homology"/>
<dbReference type="GO" id="GO:0005737">
    <property type="term" value="C:cytoplasm"/>
    <property type="evidence" value="ECO:0007669"/>
    <property type="project" value="InterPro"/>
</dbReference>
<dbReference type="InterPro" id="IPR004097">
    <property type="entry name" value="DHHA2"/>
</dbReference>
<dbReference type="VEuPathDB" id="VectorBase:MDOMA2_000038"/>
<dbReference type="PANTHER" id="PTHR12112">
    <property type="entry name" value="BNIP - RELATED"/>
    <property type="match status" value="1"/>
</dbReference>
<gene>
    <name evidence="3" type="primary">101896969</name>
</gene>
<organism evidence="3">
    <name type="scientific">Musca domestica</name>
    <name type="common">House fly</name>
    <dbReference type="NCBI Taxonomy" id="7370"/>
    <lineage>
        <taxon>Eukaryota</taxon>
        <taxon>Metazoa</taxon>
        <taxon>Ecdysozoa</taxon>
        <taxon>Arthropoda</taxon>
        <taxon>Hexapoda</taxon>
        <taxon>Insecta</taxon>
        <taxon>Pterygota</taxon>
        <taxon>Neoptera</taxon>
        <taxon>Endopterygota</taxon>
        <taxon>Diptera</taxon>
        <taxon>Brachycera</taxon>
        <taxon>Muscomorpha</taxon>
        <taxon>Muscoidea</taxon>
        <taxon>Muscidae</taxon>
        <taxon>Musca</taxon>
    </lineage>
</organism>
<evidence type="ECO:0000313" key="3">
    <source>
        <dbReference type="EnsemblMetazoa" id="MDOA002521-PA"/>
    </source>
</evidence>
<dbReference type="RefSeq" id="XP_005175679.2">
    <property type="nucleotide sequence ID" value="XM_005175622.4"/>
</dbReference>
<dbReference type="VEuPathDB" id="VectorBase:MDOA002521"/>
<dbReference type="OrthoDB" id="374045at2759"/>
<dbReference type="Pfam" id="PF02833">
    <property type="entry name" value="DHHA2"/>
    <property type="match status" value="1"/>
</dbReference>
<dbReference type="Gene3D" id="3.10.310.20">
    <property type="entry name" value="DHHA2 domain"/>
    <property type="match status" value="1"/>
</dbReference>
<evidence type="ECO:0000259" key="2">
    <source>
        <dbReference type="SMART" id="SM01131"/>
    </source>
</evidence>
<dbReference type="InterPro" id="IPR038763">
    <property type="entry name" value="DHH_sf"/>
</dbReference>
<sequence length="375" mass="42589">MLNFLRQSRKFLNAKEPCCIVLGNESCDLDSAVSAVSLAYFYYKSKLAPKSCRNGCNFLPILNIPRRDYPLKTEVHYLFKQYNIGDDLLTFRDELTEEFMECNNLVLVDHHVSPVLKNAVAIYDHRPKDAMATFPENCDINIQIVGSCASLIAELFIQRNILGDEEQMALELLRSAIVLDTVNFSEEAARATPKDVDICLKLESTLQIFNPSLLPRAELFNSLVKARSDVSALTPAQLLRKDLKIITSKKDGNLKIALPGFPLPVQEFIMKSNASQYVQQFAEENSCQIILLMGMYVKPEDNSVHRDLGLINIENATLFVDIKEKLEHSEEPKLLLKLHEDCKFMSGVFYKQDNIKATRKHILPIVKSILDNFEN</sequence>
<dbReference type="InterPro" id="IPR038222">
    <property type="entry name" value="DHHA2_dom_sf"/>
</dbReference>
<dbReference type="SUPFAM" id="SSF64182">
    <property type="entry name" value="DHH phosphoesterases"/>
    <property type="match status" value="1"/>
</dbReference>
<accession>A0A1I8M963</accession>
<dbReference type="eggNOG" id="KOG4129">
    <property type="taxonomic scope" value="Eukaryota"/>
</dbReference>
<dbReference type="KEGG" id="mde:101896969"/>
<feature type="domain" description="DHHA2" evidence="2">
    <location>
        <begin position="220"/>
        <end position="370"/>
    </location>
</feature>
<protein>
    <recommendedName>
        <fullName evidence="2">DHHA2 domain-containing protein</fullName>
    </recommendedName>
</protein>
<dbReference type="GO" id="GO:0004309">
    <property type="term" value="F:exopolyphosphatase activity"/>
    <property type="evidence" value="ECO:0007669"/>
    <property type="project" value="TreeGrafter"/>
</dbReference>
<dbReference type="RefSeq" id="XP_019892840.2">
    <property type="nucleotide sequence ID" value="XM_020037281.2"/>
</dbReference>
<name>A0A1I8M963_MUSDO</name>
<comment type="similarity">
    <text evidence="1">Belongs to the PPase class C family. Prune subfamily.</text>
</comment>
<dbReference type="Gene3D" id="3.90.1640.10">
    <property type="entry name" value="inorganic pyrophosphatase (n-terminal core)"/>
    <property type="match status" value="1"/>
</dbReference>
<reference evidence="3" key="1">
    <citation type="submission" date="2020-05" db="UniProtKB">
        <authorList>
            <consortium name="EnsemblMetazoa"/>
        </authorList>
    </citation>
    <scope>IDENTIFICATION</scope>
    <source>
        <strain evidence="3">Aabys</strain>
    </source>
</reference>
<dbReference type="AlphaFoldDB" id="A0A1I8M963"/>